<name>A0A0D6PKF0_9PROT</name>
<dbReference type="Gene3D" id="3.30.2270.10">
    <property type="entry name" value="Folate-binding superfamily"/>
    <property type="match status" value="1"/>
</dbReference>
<reference evidence="1 2" key="1">
    <citation type="submission" date="2012-11" db="EMBL/GenBank/DDBJ databases">
        <title>Whole genome sequence of Acidocella aminolytica 101 = DSM 11237.</title>
        <authorList>
            <person name="Azuma Y."/>
            <person name="Higashiura N."/>
            <person name="Hirakawa H."/>
            <person name="Matsushita K."/>
        </authorList>
    </citation>
    <scope>NUCLEOTIDE SEQUENCE [LARGE SCALE GENOMIC DNA]</scope>
    <source>
        <strain evidence="2">101 / DSM 11237</strain>
    </source>
</reference>
<dbReference type="AlphaFoldDB" id="A0A0D6PKF0"/>
<comment type="caution">
    <text evidence="1">The sequence shown here is derived from an EMBL/GenBank/DDBJ whole genome shotgun (WGS) entry which is preliminary data.</text>
</comment>
<dbReference type="GO" id="GO:0008115">
    <property type="term" value="F:sarcosine oxidase activity"/>
    <property type="evidence" value="ECO:0007669"/>
    <property type="project" value="InterPro"/>
</dbReference>
<organism evidence="1 2">
    <name type="scientific">Acidocella aminolytica 101 = DSM 11237</name>
    <dbReference type="NCBI Taxonomy" id="1120923"/>
    <lineage>
        <taxon>Bacteria</taxon>
        <taxon>Pseudomonadati</taxon>
        <taxon>Pseudomonadota</taxon>
        <taxon>Alphaproteobacteria</taxon>
        <taxon>Acetobacterales</taxon>
        <taxon>Acidocellaceae</taxon>
        <taxon>Acidocella</taxon>
    </lineage>
</organism>
<evidence type="ECO:0000313" key="2">
    <source>
        <dbReference type="Proteomes" id="UP000032668"/>
    </source>
</evidence>
<dbReference type="Proteomes" id="UP000032668">
    <property type="component" value="Unassembled WGS sequence"/>
</dbReference>
<dbReference type="GO" id="GO:0046653">
    <property type="term" value="P:tetrahydrofolate metabolic process"/>
    <property type="evidence" value="ECO:0007669"/>
    <property type="project" value="InterPro"/>
</dbReference>
<dbReference type="Pfam" id="PF04267">
    <property type="entry name" value="SoxD"/>
    <property type="match status" value="1"/>
</dbReference>
<gene>
    <name evidence="1" type="ORF">Aam_110_008</name>
</gene>
<dbReference type="RefSeq" id="WP_048880060.1">
    <property type="nucleotide sequence ID" value="NZ_BANC01000108.1"/>
</dbReference>
<keyword evidence="2" id="KW-1185">Reference proteome</keyword>
<proteinExistence type="predicted"/>
<accession>A0A0D6PKF0</accession>
<evidence type="ECO:0000313" key="1">
    <source>
        <dbReference type="EMBL" id="GAN81673.1"/>
    </source>
</evidence>
<protein>
    <submittedName>
        <fullName evidence="1">Sarcosine oxidase delta subunit</fullName>
    </submittedName>
</protein>
<sequence>MLLIPCPYCGNRPEIEFAYGGEAHVVRAADPRKEDDAAWTEFLYFRKNPRGDHAERWRHAFGCGRFFNVKRNTYTDHIEASYRIGEMLP</sequence>
<dbReference type="STRING" id="1120923.SAMN02746095_02415"/>
<dbReference type="InterPro" id="IPR038561">
    <property type="entry name" value="SoxD_sf"/>
</dbReference>
<dbReference type="OrthoDB" id="7159274at2"/>
<dbReference type="NCBIfam" id="TIGR01374">
    <property type="entry name" value="soxD"/>
    <property type="match status" value="1"/>
</dbReference>
<dbReference type="EMBL" id="BANC01000108">
    <property type="protein sequence ID" value="GAN81673.1"/>
    <property type="molecule type" value="Genomic_DNA"/>
</dbReference>
<dbReference type="InterPro" id="IPR006279">
    <property type="entry name" value="SoxD"/>
</dbReference>